<gene>
    <name evidence="1" type="ORF">QFC20_004330</name>
</gene>
<protein>
    <submittedName>
        <fullName evidence="1">Uncharacterized protein</fullName>
    </submittedName>
</protein>
<dbReference type="Proteomes" id="UP001230649">
    <property type="component" value="Unassembled WGS sequence"/>
</dbReference>
<reference evidence="1" key="1">
    <citation type="submission" date="2023-04" db="EMBL/GenBank/DDBJ databases">
        <title>Draft Genome sequencing of Naganishia species isolated from polar environments using Oxford Nanopore Technology.</title>
        <authorList>
            <person name="Leo P."/>
            <person name="Venkateswaran K."/>
        </authorList>
    </citation>
    <scope>NUCLEOTIDE SEQUENCE</scope>
    <source>
        <strain evidence="1">MNA-CCFEE 5262</strain>
    </source>
</reference>
<dbReference type="EMBL" id="JASBWS010000049">
    <property type="protein sequence ID" value="KAJ9105195.1"/>
    <property type="molecule type" value="Genomic_DNA"/>
</dbReference>
<comment type="caution">
    <text evidence="1">The sequence shown here is derived from an EMBL/GenBank/DDBJ whole genome shotgun (WGS) entry which is preliminary data.</text>
</comment>
<proteinExistence type="predicted"/>
<name>A0ACC2W266_9TREE</name>
<organism evidence="1 2">
    <name type="scientific">Naganishia adeliensis</name>
    <dbReference type="NCBI Taxonomy" id="92952"/>
    <lineage>
        <taxon>Eukaryota</taxon>
        <taxon>Fungi</taxon>
        <taxon>Dikarya</taxon>
        <taxon>Basidiomycota</taxon>
        <taxon>Agaricomycotina</taxon>
        <taxon>Tremellomycetes</taxon>
        <taxon>Filobasidiales</taxon>
        <taxon>Filobasidiaceae</taxon>
        <taxon>Naganishia</taxon>
    </lineage>
</organism>
<sequence>MDGSMDAMFADHTFLNEYDDRTRKVVLAALVIDCVTLASSGWLFLGIYRQGLQRLRTKFLIGMLVSNVLFSVLAVVSIVLDVCGKRLIMNTPRCNVVGFLFVLVVLTQHAWSLTNAVTTYLMLKYPASRIMNHIEAYWYAAPIFIWCNGAFLAGVWFWKRDFSPSPGSAEWDYAIRGDRLDQNLGEFLPRLFAFCIMTALYISLFFFLRRPDTISIGDISSKNHSSWTDNLKQLAFRGCKKAQPKEEVVPPWEKLQLDFSGVVILPEPASAATRKPSVASVINVITRSPARLTSLFKVNSKERPTALNDQPINGSACPAELTVMPTVDHGLNIRFPAEVDHEYPASAKSIHEAEQNGQTLEAFFKADEKAFVPASTLPGLPSSEAMAESASAYFNRQASLLMFWFPIAYTITLTPSLVRLSAEIARGRDSPTLKLIANLATNSLGLQDVFIYGIVEWTIKRRVRQRLPGHL</sequence>
<evidence type="ECO:0000313" key="2">
    <source>
        <dbReference type="Proteomes" id="UP001230649"/>
    </source>
</evidence>
<keyword evidence="2" id="KW-1185">Reference proteome</keyword>
<accession>A0ACC2W266</accession>
<evidence type="ECO:0000313" key="1">
    <source>
        <dbReference type="EMBL" id="KAJ9105195.1"/>
    </source>
</evidence>